<keyword evidence="2" id="KW-0812">Transmembrane</keyword>
<proteinExistence type="predicted"/>
<reference evidence="3 4" key="1">
    <citation type="submission" date="2024-06" db="EMBL/GenBank/DDBJ databases">
        <title>A chromosome level genome sequence of Diviner's sage (Salvia divinorum).</title>
        <authorList>
            <person name="Ford S.A."/>
            <person name="Ro D.-K."/>
            <person name="Ness R.W."/>
            <person name="Phillips M.A."/>
        </authorList>
    </citation>
    <scope>NUCLEOTIDE SEQUENCE [LARGE SCALE GENOMIC DNA]</scope>
    <source>
        <strain evidence="3">SAF-2024a</strain>
        <tissue evidence="3">Leaf</tissue>
    </source>
</reference>
<comment type="caution">
    <text evidence="3">The sequence shown here is derived from an EMBL/GenBank/DDBJ whole genome shotgun (WGS) entry which is preliminary data.</text>
</comment>
<evidence type="ECO:0000313" key="4">
    <source>
        <dbReference type="Proteomes" id="UP001567538"/>
    </source>
</evidence>
<keyword evidence="4" id="KW-1185">Reference proteome</keyword>
<evidence type="ECO:0000313" key="3">
    <source>
        <dbReference type="EMBL" id="KAL1550307.1"/>
    </source>
</evidence>
<name>A0ABD1H228_SALDI</name>
<dbReference type="EMBL" id="JBEAFC010000007">
    <property type="protein sequence ID" value="KAL1550307.1"/>
    <property type="molecule type" value="Genomic_DNA"/>
</dbReference>
<organism evidence="3 4">
    <name type="scientific">Salvia divinorum</name>
    <name type="common">Maria pastora</name>
    <name type="synonym">Diviner's sage</name>
    <dbReference type="NCBI Taxonomy" id="28513"/>
    <lineage>
        <taxon>Eukaryota</taxon>
        <taxon>Viridiplantae</taxon>
        <taxon>Streptophyta</taxon>
        <taxon>Embryophyta</taxon>
        <taxon>Tracheophyta</taxon>
        <taxon>Spermatophyta</taxon>
        <taxon>Magnoliopsida</taxon>
        <taxon>eudicotyledons</taxon>
        <taxon>Gunneridae</taxon>
        <taxon>Pentapetalae</taxon>
        <taxon>asterids</taxon>
        <taxon>lamiids</taxon>
        <taxon>Lamiales</taxon>
        <taxon>Lamiaceae</taxon>
        <taxon>Nepetoideae</taxon>
        <taxon>Mentheae</taxon>
        <taxon>Salviinae</taxon>
        <taxon>Salvia</taxon>
        <taxon>Salvia subgen. Calosphace</taxon>
    </lineage>
</organism>
<protein>
    <submittedName>
        <fullName evidence="3">Uncharacterized protein</fullName>
    </submittedName>
</protein>
<gene>
    <name evidence="3" type="ORF">AAHA92_18288</name>
</gene>
<dbReference type="AlphaFoldDB" id="A0ABD1H228"/>
<evidence type="ECO:0000256" key="1">
    <source>
        <dbReference type="SAM" id="MobiDB-lite"/>
    </source>
</evidence>
<sequence>MNSPSKSSSGHEDSQNQPSPSLIFTLKQLLLHTSPPMMASASPSSNNSASLETAPTTNNTNDAILLMHMLICMLWVAALTLRRHYFAPSP</sequence>
<keyword evidence="2" id="KW-1133">Transmembrane helix</keyword>
<feature type="transmembrane region" description="Helical" evidence="2">
    <location>
        <begin position="63"/>
        <end position="81"/>
    </location>
</feature>
<evidence type="ECO:0000256" key="2">
    <source>
        <dbReference type="SAM" id="Phobius"/>
    </source>
</evidence>
<feature type="compositionally biased region" description="Low complexity" evidence="1">
    <location>
        <begin position="35"/>
        <end position="50"/>
    </location>
</feature>
<feature type="region of interest" description="Disordered" evidence="1">
    <location>
        <begin position="35"/>
        <end position="57"/>
    </location>
</feature>
<dbReference type="Proteomes" id="UP001567538">
    <property type="component" value="Unassembled WGS sequence"/>
</dbReference>
<accession>A0ABD1H228</accession>
<keyword evidence="2" id="KW-0472">Membrane</keyword>